<protein>
    <submittedName>
        <fullName evidence="4">Response regulator</fullName>
    </submittedName>
</protein>
<dbReference type="InterPro" id="IPR001789">
    <property type="entry name" value="Sig_transdc_resp-reg_receiver"/>
</dbReference>
<comment type="caution">
    <text evidence="4">The sequence shown here is derived from an EMBL/GenBank/DDBJ whole genome shotgun (WGS) entry which is preliminary data.</text>
</comment>
<keyword evidence="5" id="KW-1185">Reference proteome</keyword>
<organism evidence="4 5">
    <name type="scientific">Cellvibrio mixtus</name>
    <dbReference type="NCBI Taxonomy" id="39650"/>
    <lineage>
        <taxon>Bacteria</taxon>
        <taxon>Pseudomonadati</taxon>
        <taxon>Pseudomonadota</taxon>
        <taxon>Gammaproteobacteria</taxon>
        <taxon>Cellvibrionales</taxon>
        <taxon>Cellvibrionaceae</taxon>
        <taxon>Cellvibrio</taxon>
    </lineage>
</organism>
<dbReference type="STRING" id="1209072.GCA_000766945_03158"/>
<evidence type="ECO:0000313" key="5">
    <source>
        <dbReference type="Proteomes" id="UP000216101"/>
    </source>
</evidence>
<evidence type="ECO:0000256" key="1">
    <source>
        <dbReference type="PROSITE-ProRule" id="PRU00169"/>
    </source>
</evidence>
<dbReference type="Pfam" id="PF00072">
    <property type="entry name" value="Response_reg"/>
    <property type="match status" value="1"/>
</dbReference>
<dbReference type="SUPFAM" id="SSF141868">
    <property type="entry name" value="EAL domain-like"/>
    <property type="match status" value="1"/>
</dbReference>
<dbReference type="EMBL" id="NHNI01000001">
    <property type="protein sequence ID" value="OZY86372.1"/>
    <property type="molecule type" value="Genomic_DNA"/>
</dbReference>
<evidence type="ECO:0000313" key="4">
    <source>
        <dbReference type="EMBL" id="OZY86372.1"/>
    </source>
</evidence>
<dbReference type="GO" id="GO:0071111">
    <property type="term" value="F:cyclic-guanylate-specific phosphodiesterase activity"/>
    <property type="evidence" value="ECO:0007669"/>
    <property type="project" value="InterPro"/>
</dbReference>
<dbReference type="Proteomes" id="UP000216101">
    <property type="component" value="Unassembled WGS sequence"/>
</dbReference>
<dbReference type="Gene3D" id="3.20.20.450">
    <property type="entry name" value="EAL domain"/>
    <property type="match status" value="1"/>
</dbReference>
<dbReference type="Pfam" id="PF00563">
    <property type="entry name" value="EAL"/>
    <property type="match status" value="1"/>
</dbReference>
<dbReference type="RefSeq" id="WP_094984048.1">
    <property type="nucleotide sequence ID" value="NZ_NHNI01000001.1"/>
</dbReference>
<dbReference type="PROSITE" id="PS50110">
    <property type="entry name" value="RESPONSE_REGULATORY"/>
    <property type="match status" value="1"/>
</dbReference>
<reference evidence="5" key="1">
    <citation type="submission" date="2017-05" db="EMBL/GenBank/DDBJ databases">
        <authorList>
            <person name="Barney B.M."/>
        </authorList>
    </citation>
    <scope>NUCLEOTIDE SEQUENCE [LARGE SCALE GENOMIC DNA]</scope>
    <source>
        <strain evidence="5">PSBB022</strain>
    </source>
</reference>
<feature type="modified residue" description="4-aspartylphosphate" evidence="1">
    <location>
        <position position="59"/>
    </location>
</feature>
<dbReference type="SUPFAM" id="SSF52172">
    <property type="entry name" value="CheY-like"/>
    <property type="match status" value="1"/>
</dbReference>
<feature type="domain" description="EAL" evidence="3">
    <location>
        <begin position="145"/>
        <end position="398"/>
    </location>
</feature>
<dbReference type="AlphaFoldDB" id="A0A266Q943"/>
<dbReference type="Gene3D" id="3.40.50.2300">
    <property type="match status" value="1"/>
</dbReference>
<feature type="domain" description="Response regulatory" evidence="2">
    <location>
        <begin position="9"/>
        <end position="129"/>
    </location>
</feature>
<dbReference type="PROSITE" id="PS50883">
    <property type="entry name" value="EAL"/>
    <property type="match status" value="1"/>
</dbReference>
<dbReference type="InterPro" id="IPR050706">
    <property type="entry name" value="Cyclic-di-GMP_PDE-like"/>
</dbReference>
<keyword evidence="1" id="KW-0597">Phosphoprotein</keyword>
<dbReference type="PANTHER" id="PTHR33121">
    <property type="entry name" value="CYCLIC DI-GMP PHOSPHODIESTERASE PDEF"/>
    <property type="match status" value="1"/>
</dbReference>
<proteinExistence type="predicted"/>
<evidence type="ECO:0000259" key="3">
    <source>
        <dbReference type="PROSITE" id="PS50883"/>
    </source>
</evidence>
<accession>A0A266Q943</accession>
<evidence type="ECO:0000259" key="2">
    <source>
        <dbReference type="PROSITE" id="PS50110"/>
    </source>
</evidence>
<dbReference type="CDD" id="cd01948">
    <property type="entry name" value="EAL"/>
    <property type="match status" value="1"/>
</dbReference>
<dbReference type="InterPro" id="IPR011006">
    <property type="entry name" value="CheY-like_superfamily"/>
</dbReference>
<dbReference type="InterPro" id="IPR001633">
    <property type="entry name" value="EAL_dom"/>
</dbReference>
<gene>
    <name evidence="4" type="ORF">CBP51_04925</name>
</gene>
<sequence>MKSTIKELNVLVTDDSLTQRQYAQDLCREMGVAQLLGAANGMDALQILEHEAIDVVLIDLEMPVMDGVELIRAIAQKKLSTSIIILSAKDPVLISSVGTMAEADGLHVLGTFQKPLLPDALECSLLRFIHDAKMALQHIEDDIEQDVTAVELSKAIVNNEMTLAFQPKLTVQGLILSGVEALARWHHPTKGMISPGVFIPLAERHGLIDALTRHLLEQAFKHKRTWQQYGLRFNLAFNLSPLSLADIDIVDWLCAMAAQYDVPANEITFEITENALLGELASAIRTLARLRLKGFHIAIDDYGTGFANAQQLSRVPATELKIDRSLVHRAAARPQQQTIFASTVELAKKLNLSTVAEGVETREDFQVVVDLGVDLVQGFYFSKPLFPDDLLTWIKTGLSQLRREHEGK</sequence>
<dbReference type="SMART" id="SM00448">
    <property type="entry name" value="REC"/>
    <property type="match status" value="1"/>
</dbReference>
<dbReference type="GO" id="GO:0000160">
    <property type="term" value="P:phosphorelay signal transduction system"/>
    <property type="evidence" value="ECO:0007669"/>
    <property type="project" value="InterPro"/>
</dbReference>
<dbReference type="InterPro" id="IPR035919">
    <property type="entry name" value="EAL_sf"/>
</dbReference>
<dbReference type="SMART" id="SM00052">
    <property type="entry name" value="EAL"/>
    <property type="match status" value="1"/>
</dbReference>
<dbReference type="PANTHER" id="PTHR33121:SF79">
    <property type="entry name" value="CYCLIC DI-GMP PHOSPHODIESTERASE PDED-RELATED"/>
    <property type="match status" value="1"/>
</dbReference>
<name>A0A266Q943_9GAMM</name>